<evidence type="ECO:0000313" key="3">
    <source>
        <dbReference type="EMBL" id="RFU38192.1"/>
    </source>
</evidence>
<gene>
    <name evidence="3" type="ORF">DZF91_28955</name>
</gene>
<organism evidence="3 4">
    <name type="scientific">Actinomadura logoneensis</name>
    <dbReference type="NCBI Taxonomy" id="2293572"/>
    <lineage>
        <taxon>Bacteria</taxon>
        <taxon>Bacillati</taxon>
        <taxon>Actinomycetota</taxon>
        <taxon>Actinomycetes</taxon>
        <taxon>Streptosporangiales</taxon>
        <taxon>Thermomonosporaceae</taxon>
        <taxon>Actinomadura</taxon>
    </lineage>
</organism>
<evidence type="ECO:0000256" key="1">
    <source>
        <dbReference type="SAM" id="MobiDB-lite"/>
    </source>
</evidence>
<feature type="transmembrane region" description="Helical" evidence="2">
    <location>
        <begin position="194"/>
        <end position="215"/>
    </location>
</feature>
<keyword evidence="4" id="KW-1185">Reference proteome</keyword>
<keyword evidence="2" id="KW-1133">Transmembrane helix</keyword>
<dbReference type="Gene3D" id="2.130.10.10">
    <property type="entry name" value="YVTN repeat-like/Quinoprotein amine dehydrogenase"/>
    <property type="match status" value="1"/>
</dbReference>
<sequence>GPPAPPVPPRGAQSPPAPGDSGAPAPDPFPYAQQIPETPKPPKPTDPKPADPTPTEAFPYAQQIPETPKPSSPEPFPYAQQIPDKRPGSEPFPYAQEIPDRRPNPPEPFPYAQEIPAGGLARGPQPPVADRTITDRTIMDQPSNLPFGQPVPDAGPGADVGVQPVAPPPLIDEPWRADTKSTKRAKTSRSKKPLVIGLVGVLVVGAAAGGGYFFLSGNGGGSGTEDVRTGATVFPAGQVSVQDGRARRLTGVATVGATVVAVGGENDRGWFVVSGDGGKTFAPASVRDTDGDAPAPGQVPTMVAGSEHGWVAIGSRPGGGTVWTSSDGRQWRRQAEPAGTEFGPKSHVKRLIAGGAGFLAVGEVSRRGDFRDAAPAVWTSADGVRWEEHAGGSLGLPIRKGRVSLFDAAASGSTLMVEGMHTVDAKHSGRKLWRSVNGGKSWTESAVPVPKGTHGLAVGGGPRGFVAIREVTDGGKSFAQAYLSKDGSSWTKGGAVQAAGYRMTTQLAGSDRGFAALVVRGRDLLVSRSADGSTWRDGGTLDAPEGRTAEDFALSGDQPVVVGQDPRGGPAPVLAAWDGSGGRLPGADPERVPGLVRHDHAVEAVAASAGKAVAVGGAGGDAAVWTSGDGRTWTRAKGVPTRSGPQRLLDVAAGRAGWLAVGSDQTSPRRPLVLTSADGDTWQAVDSAAPFQPARNTPLATYGAAAGPKGYVVVGEDGLSGAIWFSADMKTWQRGRSVGDNGLAARPNSNRWLRAAVGSADGFTAVGGVRDPKIGQGPAARPGVWTSPDGVQWTLQQLPVPSGLADGALTGIAAHDSTLVALGTGIGSTGPAPVGYVSTDGGKSWKESRPPLPDGARDFQLTAVTAAPKGFVATGTTGRAGTRDVVVWTSATGADWKLATTPSALRGTGDQQVNGLAEFGDGVLGVGADSTDKAEAPLLWSRPAG</sequence>
<dbReference type="AlphaFoldDB" id="A0A372JDY8"/>
<feature type="region of interest" description="Disordered" evidence="1">
    <location>
        <begin position="1"/>
        <end position="188"/>
    </location>
</feature>
<proteinExistence type="predicted"/>
<dbReference type="InterPro" id="IPR015943">
    <property type="entry name" value="WD40/YVTN_repeat-like_dom_sf"/>
</dbReference>
<dbReference type="SUPFAM" id="SSF50939">
    <property type="entry name" value="Sialidases"/>
    <property type="match status" value="1"/>
</dbReference>
<reference evidence="3 4" key="1">
    <citation type="submission" date="2018-08" db="EMBL/GenBank/DDBJ databases">
        <title>Actinomadura jelena sp. nov., a novel Actinomycete isolated from soil in Chad.</title>
        <authorList>
            <person name="Shi L."/>
        </authorList>
    </citation>
    <scope>NUCLEOTIDE SEQUENCE [LARGE SCALE GENOMIC DNA]</scope>
    <source>
        <strain evidence="3 4">NEAU-G17</strain>
    </source>
</reference>
<feature type="compositionally biased region" description="Low complexity" evidence="1">
    <location>
        <begin position="10"/>
        <end position="24"/>
    </location>
</feature>
<keyword evidence="2" id="KW-0472">Membrane</keyword>
<dbReference type="InterPro" id="IPR036278">
    <property type="entry name" value="Sialidase_sf"/>
</dbReference>
<evidence type="ECO:0000256" key="2">
    <source>
        <dbReference type="SAM" id="Phobius"/>
    </source>
</evidence>
<dbReference type="SUPFAM" id="SSF110296">
    <property type="entry name" value="Oligoxyloglucan reducing end-specific cellobiohydrolase"/>
    <property type="match status" value="1"/>
</dbReference>
<dbReference type="Gene3D" id="2.115.10.20">
    <property type="entry name" value="Glycosyl hydrolase domain, family 43"/>
    <property type="match status" value="1"/>
</dbReference>
<feature type="non-terminal residue" evidence="3">
    <location>
        <position position="1"/>
    </location>
</feature>
<dbReference type="Proteomes" id="UP000261811">
    <property type="component" value="Unassembled WGS sequence"/>
</dbReference>
<dbReference type="InterPro" id="IPR023296">
    <property type="entry name" value="Glyco_hydro_beta-prop_sf"/>
</dbReference>
<dbReference type="EMBL" id="QURH01000855">
    <property type="protein sequence ID" value="RFU38192.1"/>
    <property type="molecule type" value="Genomic_DNA"/>
</dbReference>
<protein>
    <submittedName>
        <fullName evidence="3">Uncharacterized protein</fullName>
    </submittedName>
</protein>
<accession>A0A372JDY8</accession>
<name>A0A372JDY8_9ACTN</name>
<comment type="caution">
    <text evidence="3">The sequence shown here is derived from an EMBL/GenBank/DDBJ whole genome shotgun (WGS) entry which is preliminary data.</text>
</comment>
<feature type="compositionally biased region" description="Pro residues" evidence="1">
    <location>
        <begin position="67"/>
        <end position="76"/>
    </location>
</feature>
<evidence type="ECO:0000313" key="4">
    <source>
        <dbReference type="Proteomes" id="UP000261811"/>
    </source>
</evidence>
<keyword evidence="2" id="KW-0812">Transmembrane</keyword>